<dbReference type="InterPro" id="IPR046349">
    <property type="entry name" value="C1-like_sf"/>
</dbReference>
<evidence type="ECO:0000256" key="1">
    <source>
        <dbReference type="ARBA" id="ARBA00022723"/>
    </source>
</evidence>
<accession>A0AAN8AX21</accession>
<keyword evidence="2" id="KW-0862">Zinc</keyword>
<keyword evidence="6" id="KW-1185">Reference proteome</keyword>
<comment type="caution">
    <text evidence="5">The sequence shown here is derived from an EMBL/GenBank/DDBJ whole genome shotgun (WGS) entry which is preliminary data.</text>
</comment>
<dbReference type="AlphaFoldDB" id="A0AAN8AX21"/>
<gene>
    <name evidence="5" type="ORF">PBY51_013445</name>
</gene>
<reference evidence="5 6" key="2">
    <citation type="journal article" date="2023" name="Mol. Biol. Evol.">
        <title>Genomics of Secondarily Temperate Adaptation in the Only Non-Antarctic Icefish.</title>
        <authorList>
            <person name="Rivera-Colon A.G."/>
            <person name="Rayamajhi N."/>
            <person name="Minhas B.F."/>
            <person name="Madrigal G."/>
            <person name="Bilyk K.T."/>
            <person name="Yoon V."/>
            <person name="Hune M."/>
            <person name="Gregory S."/>
            <person name="Cheng C.H.C."/>
            <person name="Catchen J.M."/>
        </authorList>
    </citation>
    <scope>NUCLEOTIDE SEQUENCE [LARGE SCALE GENOMIC DNA]</scope>
    <source>
        <strain evidence="5">JMC-PN-2008</strain>
    </source>
</reference>
<organism evidence="5 6">
    <name type="scientific">Eleginops maclovinus</name>
    <name type="common">Patagonian blennie</name>
    <name type="synonym">Eleginus maclovinus</name>
    <dbReference type="NCBI Taxonomy" id="56733"/>
    <lineage>
        <taxon>Eukaryota</taxon>
        <taxon>Metazoa</taxon>
        <taxon>Chordata</taxon>
        <taxon>Craniata</taxon>
        <taxon>Vertebrata</taxon>
        <taxon>Euteleostomi</taxon>
        <taxon>Actinopterygii</taxon>
        <taxon>Neopterygii</taxon>
        <taxon>Teleostei</taxon>
        <taxon>Neoteleostei</taxon>
        <taxon>Acanthomorphata</taxon>
        <taxon>Eupercaria</taxon>
        <taxon>Perciformes</taxon>
        <taxon>Notothenioidei</taxon>
        <taxon>Eleginopidae</taxon>
        <taxon>Eleginops</taxon>
    </lineage>
</organism>
<name>A0AAN8AX21_ELEMC</name>
<sequence>MGCIHSTGAGSMKKSGPSTDTGGIPIKTDPEVHPEIFQLAELAKAGSHIFTEKSFKRKRVCDVCKQNIDNSGAFCKDCKVAVHKTCEAKVSHQFPPFTYAYLLA</sequence>
<keyword evidence="1" id="KW-0479">Metal-binding</keyword>
<evidence type="ECO:0000313" key="6">
    <source>
        <dbReference type="Proteomes" id="UP001346869"/>
    </source>
</evidence>
<evidence type="ECO:0000259" key="4">
    <source>
        <dbReference type="PROSITE" id="PS50081"/>
    </source>
</evidence>
<protein>
    <recommendedName>
        <fullName evidence="4">Phorbol-ester/DAG-type domain-containing protein</fullName>
    </recommendedName>
</protein>
<feature type="region of interest" description="Disordered" evidence="3">
    <location>
        <begin position="1"/>
        <end position="29"/>
    </location>
</feature>
<dbReference type="GO" id="GO:0046872">
    <property type="term" value="F:metal ion binding"/>
    <property type="evidence" value="ECO:0007669"/>
    <property type="project" value="UniProtKB-KW"/>
</dbReference>
<dbReference type="Proteomes" id="UP001346869">
    <property type="component" value="Unassembled WGS sequence"/>
</dbReference>
<dbReference type="CDD" id="cd20826">
    <property type="entry name" value="C1_TNS2-like"/>
    <property type="match status" value="1"/>
</dbReference>
<dbReference type="EMBL" id="JAUZQC010000004">
    <property type="protein sequence ID" value="KAK5872774.1"/>
    <property type="molecule type" value="Genomic_DNA"/>
</dbReference>
<feature type="domain" description="Phorbol-ester/DAG-type" evidence="4">
    <location>
        <begin position="47"/>
        <end position="94"/>
    </location>
</feature>
<dbReference type="Gene3D" id="3.30.60.20">
    <property type="match status" value="1"/>
</dbReference>
<evidence type="ECO:0000256" key="3">
    <source>
        <dbReference type="SAM" id="MobiDB-lite"/>
    </source>
</evidence>
<dbReference type="SUPFAM" id="SSF57889">
    <property type="entry name" value="Cysteine-rich domain"/>
    <property type="match status" value="1"/>
</dbReference>
<dbReference type="InterPro" id="IPR002219">
    <property type="entry name" value="PKC_DAG/PE"/>
</dbReference>
<dbReference type="PROSITE" id="PS50081">
    <property type="entry name" value="ZF_DAG_PE_2"/>
    <property type="match status" value="1"/>
</dbReference>
<evidence type="ECO:0000313" key="5">
    <source>
        <dbReference type="EMBL" id="KAK5872774.1"/>
    </source>
</evidence>
<dbReference type="Pfam" id="PF00130">
    <property type="entry name" value="C1_1"/>
    <property type="match status" value="1"/>
</dbReference>
<evidence type="ECO:0000256" key="2">
    <source>
        <dbReference type="ARBA" id="ARBA00022833"/>
    </source>
</evidence>
<reference evidence="5 6" key="1">
    <citation type="journal article" date="2023" name="Genes (Basel)">
        <title>Chromosome-Level Genome Assembly and Circadian Gene Repertoire of the Patagonia Blennie Eleginops maclovinus-The Closest Ancestral Proxy of Antarctic Cryonotothenioids.</title>
        <authorList>
            <person name="Cheng C.C."/>
            <person name="Rivera-Colon A.G."/>
            <person name="Minhas B.F."/>
            <person name="Wilson L."/>
            <person name="Rayamajhi N."/>
            <person name="Vargas-Chacoff L."/>
            <person name="Catchen J.M."/>
        </authorList>
    </citation>
    <scope>NUCLEOTIDE SEQUENCE [LARGE SCALE GENOMIC DNA]</scope>
    <source>
        <strain evidence="5">JMC-PN-2008</strain>
    </source>
</reference>
<proteinExistence type="predicted"/>